<dbReference type="InterPro" id="IPR038050">
    <property type="entry name" value="Neuro_actylchol_rec"/>
</dbReference>
<dbReference type="SUPFAM" id="SSF90112">
    <property type="entry name" value="Neurotransmitter-gated ion-channel transmembrane pore"/>
    <property type="match status" value="1"/>
</dbReference>
<evidence type="ECO:0000256" key="1">
    <source>
        <dbReference type="SAM" id="Phobius"/>
    </source>
</evidence>
<keyword evidence="1" id="KW-0812">Transmembrane</keyword>
<evidence type="ECO:0000313" key="3">
    <source>
        <dbReference type="EMBL" id="PIO12291.1"/>
    </source>
</evidence>
<keyword evidence="1" id="KW-0472">Membrane</keyword>
<dbReference type="OrthoDB" id="10499193at2759"/>
<dbReference type="Proteomes" id="UP000228934">
    <property type="component" value="Unassembled WGS sequence"/>
</dbReference>
<accession>A0A2G9QAT2</accession>
<evidence type="ECO:0000256" key="2">
    <source>
        <dbReference type="SAM" id="SignalP"/>
    </source>
</evidence>
<evidence type="ECO:0008006" key="5">
    <source>
        <dbReference type="Google" id="ProtNLM"/>
    </source>
</evidence>
<dbReference type="Gene3D" id="1.20.58.390">
    <property type="entry name" value="Neurotransmitter-gated ion-channel transmembrane domain"/>
    <property type="match status" value="1"/>
</dbReference>
<feature type="chain" id="PRO_5013728790" description="Neurotransmitter-gated ion-channel transmembrane domain-containing protein" evidence="2">
    <location>
        <begin position="18"/>
        <end position="153"/>
    </location>
</feature>
<dbReference type="EMBL" id="KZ060442">
    <property type="protein sequence ID" value="PIO12291.1"/>
    <property type="molecule type" value="Genomic_DNA"/>
</dbReference>
<protein>
    <recommendedName>
        <fullName evidence="5">Neurotransmitter-gated ion-channel transmembrane domain-containing protein</fullName>
    </recommendedName>
</protein>
<sequence length="153" mass="17486">MALMVVSLMGCITTSYLVNLPETSTKAPPWMKFWIKTCLARFLFFNINCSTQDQISTSDDVIEIGAINPRFAHKREDASPVIVDINNATENQLLEMLLLEVQTIQQELISHETKEDGESDWYIIAMVLNRLFIILYLLSIIITFIVVFSHWGS</sequence>
<dbReference type="GO" id="GO:0006811">
    <property type="term" value="P:monoatomic ion transport"/>
    <property type="evidence" value="ECO:0007669"/>
    <property type="project" value="InterPro"/>
</dbReference>
<evidence type="ECO:0000313" key="4">
    <source>
        <dbReference type="Proteomes" id="UP000228934"/>
    </source>
</evidence>
<organism evidence="3 4">
    <name type="scientific">Aquarana catesbeiana</name>
    <name type="common">American bullfrog</name>
    <name type="synonym">Rana catesbeiana</name>
    <dbReference type="NCBI Taxonomy" id="8400"/>
    <lineage>
        <taxon>Eukaryota</taxon>
        <taxon>Metazoa</taxon>
        <taxon>Chordata</taxon>
        <taxon>Craniata</taxon>
        <taxon>Vertebrata</taxon>
        <taxon>Euteleostomi</taxon>
        <taxon>Amphibia</taxon>
        <taxon>Batrachia</taxon>
        <taxon>Anura</taxon>
        <taxon>Neobatrachia</taxon>
        <taxon>Ranoidea</taxon>
        <taxon>Ranidae</taxon>
        <taxon>Aquarana</taxon>
    </lineage>
</organism>
<feature type="signal peptide" evidence="2">
    <location>
        <begin position="1"/>
        <end position="17"/>
    </location>
</feature>
<name>A0A2G9QAT2_AQUCT</name>
<keyword evidence="4" id="KW-1185">Reference proteome</keyword>
<proteinExistence type="predicted"/>
<reference evidence="4" key="1">
    <citation type="journal article" date="2017" name="Nat. Commun.">
        <title>The North American bullfrog draft genome provides insight into hormonal regulation of long noncoding RNA.</title>
        <authorList>
            <person name="Hammond S.A."/>
            <person name="Warren R.L."/>
            <person name="Vandervalk B.P."/>
            <person name="Kucuk E."/>
            <person name="Khan H."/>
            <person name="Gibb E.A."/>
            <person name="Pandoh P."/>
            <person name="Kirk H."/>
            <person name="Zhao Y."/>
            <person name="Jones M."/>
            <person name="Mungall A.J."/>
            <person name="Coope R."/>
            <person name="Pleasance S."/>
            <person name="Moore R.A."/>
            <person name="Holt R.A."/>
            <person name="Round J.M."/>
            <person name="Ohora S."/>
            <person name="Walle B.V."/>
            <person name="Veldhoen N."/>
            <person name="Helbing C.C."/>
            <person name="Birol I."/>
        </authorList>
    </citation>
    <scope>NUCLEOTIDE SEQUENCE [LARGE SCALE GENOMIC DNA]</scope>
</reference>
<dbReference type="InterPro" id="IPR036719">
    <property type="entry name" value="Neuro-gated_channel_TM_sf"/>
</dbReference>
<keyword evidence="1" id="KW-1133">Transmembrane helix</keyword>
<gene>
    <name evidence="3" type="ORF">AB205_0068960</name>
</gene>
<keyword evidence="2" id="KW-0732">Signal</keyword>
<dbReference type="GO" id="GO:0016020">
    <property type="term" value="C:membrane"/>
    <property type="evidence" value="ECO:0007669"/>
    <property type="project" value="InterPro"/>
</dbReference>
<feature type="transmembrane region" description="Helical" evidence="1">
    <location>
        <begin position="131"/>
        <end position="151"/>
    </location>
</feature>
<dbReference type="AlphaFoldDB" id="A0A2G9QAT2"/>